<dbReference type="RefSeq" id="WP_191770436.1">
    <property type="nucleotide sequence ID" value="NZ_JACSRA010000063.1"/>
</dbReference>
<gene>
    <name evidence="2" type="ORF">H9661_19335</name>
</gene>
<proteinExistence type="predicted"/>
<name>A0ABR8PZB4_9CLOT</name>
<feature type="coiled-coil region" evidence="1">
    <location>
        <begin position="121"/>
        <end position="155"/>
    </location>
</feature>
<keyword evidence="3" id="KW-1185">Reference proteome</keyword>
<protein>
    <submittedName>
        <fullName evidence="2">Uncharacterized protein</fullName>
    </submittedName>
</protein>
<evidence type="ECO:0000313" key="2">
    <source>
        <dbReference type="EMBL" id="MBD7913504.1"/>
    </source>
</evidence>
<accession>A0ABR8PZB4</accession>
<evidence type="ECO:0000256" key="1">
    <source>
        <dbReference type="SAM" id="Coils"/>
    </source>
</evidence>
<comment type="caution">
    <text evidence="2">The sequence shown here is derived from an EMBL/GenBank/DDBJ whole genome shotgun (WGS) entry which is preliminary data.</text>
</comment>
<dbReference type="EMBL" id="JACSRA010000063">
    <property type="protein sequence ID" value="MBD7913504.1"/>
    <property type="molecule type" value="Genomic_DNA"/>
</dbReference>
<evidence type="ECO:0000313" key="3">
    <source>
        <dbReference type="Proteomes" id="UP000627781"/>
    </source>
</evidence>
<reference evidence="2 3" key="1">
    <citation type="submission" date="2020-08" db="EMBL/GenBank/DDBJ databases">
        <title>A Genomic Blueprint of the Chicken Gut Microbiome.</title>
        <authorList>
            <person name="Gilroy R."/>
            <person name="Ravi A."/>
            <person name="Getino M."/>
            <person name="Pursley I."/>
            <person name="Horton D.L."/>
            <person name="Alikhan N.-F."/>
            <person name="Baker D."/>
            <person name="Gharbi K."/>
            <person name="Hall N."/>
            <person name="Watson M."/>
            <person name="Adriaenssens E.M."/>
            <person name="Foster-Nyarko E."/>
            <person name="Jarju S."/>
            <person name="Secka A."/>
            <person name="Antonio M."/>
            <person name="Oren A."/>
            <person name="Chaudhuri R."/>
            <person name="La Ragione R.M."/>
            <person name="Hildebrand F."/>
            <person name="Pallen M.J."/>
        </authorList>
    </citation>
    <scope>NUCLEOTIDE SEQUENCE [LARGE SCALE GENOMIC DNA]</scope>
    <source>
        <strain evidence="2 3">Sa3CVN1</strain>
    </source>
</reference>
<sequence length="212" mass="25513">MGKAGRKLNEKVSDNDMLLYIEEYTNKYPNEKINIQKLAEFSGIERHYWYSRKGFREKIEDINNISYEEYDIIAEEDTKEVRLPNVDELVDNNFRNKKALKSKLNSFFITYQELYNLSCDSYKLRNEIGRLKNKLTKSEKEIEKLKSEKKHYKELSEYNEKRYFEIAVRSREANYRKENNIKNNVIQIDNRNEKAYSTNKDDLDSLLNLIED</sequence>
<dbReference type="Proteomes" id="UP000627781">
    <property type="component" value="Unassembled WGS sequence"/>
</dbReference>
<organism evidence="2 3">
    <name type="scientific">Clostridium cibarium</name>
    <dbReference type="NCBI Taxonomy" id="2762247"/>
    <lineage>
        <taxon>Bacteria</taxon>
        <taxon>Bacillati</taxon>
        <taxon>Bacillota</taxon>
        <taxon>Clostridia</taxon>
        <taxon>Eubacteriales</taxon>
        <taxon>Clostridiaceae</taxon>
        <taxon>Clostridium</taxon>
    </lineage>
</organism>
<keyword evidence="1" id="KW-0175">Coiled coil</keyword>